<dbReference type="PANTHER" id="PTHR11895">
    <property type="entry name" value="TRANSAMIDASE"/>
    <property type="match status" value="1"/>
</dbReference>
<dbReference type="GO" id="GO:0006412">
    <property type="term" value="P:translation"/>
    <property type="evidence" value="ECO:0007669"/>
    <property type="project" value="UniProtKB-UniRule"/>
</dbReference>
<feature type="active site" description="Charge relay system" evidence="7">
    <location>
        <position position="79"/>
    </location>
</feature>
<dbReference type="GO" id="GO:0030956">
    <property type="term" value="C:glutamyl-tRNA(Gln) amidotransferase complex"/>
    <property type="evidence" value="ECO:0007669"/>
    <property type="project" value="InterPro"/>
</dbReference>
<dbReference type="InterPro" id="IPR004412">
    <property type="entry name" value="GatA"/>
</dbReference>
<comment type="subunit">
    <text evidence="7">Heterotrimer of A, B and C subunits.</text>
</comment>
<organism evidence="9 10">
    <name type="scientific">Candidatus Nealsonbacteria bacterium CG23_combo_of_CG06-09_8_20_14_all_36_12</name>
    <dbReference type="NCBI Taxonomy" id="1974718"/>
    <lineage>
        <taxon>Bacteria</taxon>
        <taxon>Candidatus Nealsoniibacteriota</taxon>
    </lineage>
</organism>
<dbReference type="Proteomes" id="UP000228681">
    <property type="component" value="Unassembled WGS sequence"/>
</dbReference>
<gene>
    <name evidence="7" type="primary">gatA</name>
    <name evidence="9" type="ORF">COX34_02275</name>
</gene>
<keyword evidence="9" id="KW-0808">Transferase</keyword>
<protein>
    <recommendedName>
        <fullName evidence="7">Glutamyl-tRNA(Gln) amidotransferase subunit A</fullName>
        <shortName evidence="7">Glu-ADT subunit A</shortName>
        <ecNumber evidence="7">6.3.5.7</ecNumber>
    </recommendedName>
</protein>
<evidence type="ECO:0000256" key="2">
    <source>
        <dbReference type="ARBA" id="ARBA00022598"/>
    </source>
</evidence>
<dbReference type="Gene3D" id="3.90.1300.10">
    <property type="entry name" value="Amidase signature (AS) domain"/>
    <property type="match status" value="1"/>
</dbReference>
<proteinExistence type="inferred from homology"/>
<comment type="similarity">
    <text evidence="1 7">Belongs to the amidase family. GatA subfamily.</text>
</comment>
<dbReference type="PROSITE" id="PS00571">
    <property type="entry name" value="AMIDASES"/>
    <property type="match status" value="1"/>
</dbReference>
<keyword evidence="2 7" id="KW-0436">Ligase</keyword>
<feature type="domain" description="Amidase" evidence="8">
    <location>
        <begin position="24"/>
        <end position="473"/>
    </location>
</feature>
<reference evidence="9 10" key="1">
    <citation type="submission" date="2017-09" db="EMBL/GenBank/DDBJ databases">
        <title>Depth-based differentiation of microbial function through sediment-hosted aquifers and enrichment of novel symbionts in the deep terrestrial subsurface.</title>
        <authorList>
            <person name="Probst A.J."/>
            <person name="Ladd B."/>
            <person name="Jarett J.K."/>
            <person name="Geller-Mcgrath D.E."/>
            <person name="Sieber C.M."/>
            <person name="Emerson J.B."/>
            <person name="Anantharaman K."/>
            <person name="Thomas B.C."/>
            <person name="Malmstrom R."/>
            <person name="Stieglmeier M."/>
            <person name="Klingl A."/>
            <person name="Woyke T."/>
            <person name="Ryan C.M."/>
            <person name="Banfield J.F."/>
        </authorList>
    </citation>
    <scope>NUCLEOTIDE SEQUENCE [LARGE SCALE GENOMIC DNA]</scope>
    <source>
        <strain evidence="9">CG23_combo_of_CG06-09_8_20_14_all_36_12</strain>
    </source>
</reference>
<sequence length="482" mass="52711">MELSALTIKEAHQKLIKKEISSVELTQACLDRIEKKDKDINAFLTITSELAISQAKEIDRKIQKGEEISILAGIPSAIKDNILIEGLKCTAASRILENYLAPYDATVIKKLKTEGCLILGKTNLDEFAMGSSTENSAFKITKNPNDLEKVPGGSSGGSAAAVAGNLCIFALGSDTGGSIRQPASFCGVVGLKPTYGAVSRYGLMAMASSLDQIGPITKTVEDAKIVFDVIKGKDPLDSTSVEPKISNFKFQISNLKIGLPKEYFAEGIDSEVEKIVKEAIKKFEKEGAKIEEISLPHTEYALAIYYIIMPSEVSANLARYDGIKFGYSVAKPQINTDKRQINADTLLDVYLESRERGFGEEARRRIMLGTYALSAGYYEAYYLRAQKVRTLIKNDFEKAFEKVDLITTPVSPFPAFKIGEKIEDPLSMYLSDIYTVSVNLAGLPAISIPCGAIRNLPVGLQIIGPPFSEEKILEVGKIFEKL</sequence>
<dbReference type="NCBIfam" id="TIGR00132">
    <property type="entry name" value="gatA"/>
    <property type="match status" value="1"/>
</dbReference>
<dbReference type="HAMAP" id="MF_00120">
    <property type="entry name" value="GatA"/>
    <property type="match status" value="1"/>
</dbReference>
<dbReference type="InterPro" id="IPR023631">
    <property type="entry name" value="Amidase_dom"/>
</dbReference>
<dbReference type="PANTHER" id="PTHR11895:SF151">
    <property type="entry name" value="GLUTAMYL-TRNA(GLN) AMIDOTRANSFERASE SUBUNIT A"/>
    <property type="match status" value="1"/>
</dbReference>
<keyword evidence="3 7" id="KW-0547">Nucleotide-binding</keyword>
<dbReference type="EC" id="6.3.5.7" evidence="7"/>
<dbReference type="InterPro" id="IPR036928">
    <property type="entry name" value="AS_sf"/>
</dbReference>
<comment type="caution">
    <text evidence="9">The sequence shown here is derived from an EMBL/GenBank/DDBJ whole genome shotgun (WGS) entry which is preliminary data.</text>
</comment>
<keyword evidence="5 7" id="KW-0648">Protein biosynthesis</keyword>
<comment type="function">
    <text evidence="7">Allows the formation of correctly charged Gln-tRNA(Gln) through the transamidation of misacylated Glu-tRNA(Gln) in organisms which lack glutaminyl-tRNA synthetase. The reaction takes place in the presence of glutamine and ATP through an activated gamma-phospho-Glu-tRNA(Gln).</text>
</comment>
<dbReference type="GO" id="GO:0016740">
    <property type="term" value="F:transferase activity"/>
    <property type="evidence" value="ECO:0007669"/>
    <property type="project" value="UniProtKB-KW"/>
</dbReference>
<dbReference type="SUPFAM" id="SSF75304">
    <property type="entry name" value="Amidase signature (AS) enzymes"/>
    <property type="match status" value="1"/>
</dbReference>
<accession>A0A2G9Z020</accession>
<feature type="active site" description="Charge relay system" evidence="7">
    <location>
        <position position="154"/>
    </location>
</feature>
<dbReference type="InterPro" id="IPR000120">
    <property type="entry name" value="Amidase"/>
</dbReference>
<dbReference type="GO" id="GO:0050567">
    <property type="term" value="F:glutaminyl-tRNA synthase (glutamine-hydrolyzing) activity"/>
    <property type="evidence" value="ECO:0007669"/>
    <property type="project" value="UniProtKB-UniRule"/>
</dbReference>
<comment type="catalytic activity">
    <reaction evidence="6 7">
        <text>L-glutamyl-tRNA(Gln) + L-glutamine + ATP + H2O = L-glutaminyl-tRNA(Gln) + L-glutamate + ADP + phosphate + H(+)</text>
        <dbReference type="Rhea" id="RHEA:17521"/>
        <dbReference type="Rhea" id="RHEA-COMP:9681"/>
        <dbReference type="Rhea" id="RHEA-COMP:9684"/>
        <dbReference type="ChEBI" id="CHEBI:15377"/>
        <dbReference type="ChEBI" id="CHEBI:15378"/>
        <dbReference type="ChEBI" id="CHEBI:29985"/>
        <dbReference type="ChEBI" id="CHEBI:30616"/>
        <dbReference type="ChEBI" id="CHEBI:43474"/>
        <dbReference type="ChEBI" id="CHEBI:58359"/>
        <dbReference type="ChEBI" id="CHEBI:78520"/>
        <dbReference type="ChEBI" id="CHEBI:78521"/>
        <dbReference type="ChEBI" id="CHEBI:456216"/>
        <dbReference type="EC" id="6.3.5.7"/>
    </reaction>
</comment>
<name>A0A2G9Z020_9BACT</name>
<dbReference type="Pfam" id="PF01425">
    <property type="entry name" value="Amidase"/>
    <property type="match status" value="1"/>
</dbReference>
<evidence type="ECO:0000256" key="4">
    <source>
        <dbReference type="ARBA" id="ARBA00022840"/>
    </source>
</evidence>
<evidence type="ECO:0000256" key="1">
    <source>
        <dbReference type="ARBA" id="ARBA00008069"/>
    </source>
</evidence>
<evidence type="ECO:0000256" key="6">
    <source>
        <dbReference type="ARBA" id="ARBA00047407"/>
    </source>
</evidence>
<evidence type="ECO:0000259" key="8">
    <source>
        <dbReference type="Pfam" id="PF01425"/>
    </source>
</evidence>
<evidence type="ECO:0000256" key="3">
    <source>
        <dbReference type="ARBA" id="ARBA00022741"/>
    </source>
</evidence>
<evidence type="ECO:0000313" key="9">
    <source>
        <dbReference type="EMBL" id="PIP24799.1"/>
    </source>
</evidence>
<feature type="active site" description="Acyl-ester intermediate" evidence="7">
    <location>
        <position position="178"/>
    </location>
</feature>
<evidence type="ECO:0000313" key="10">
    <source>
        <dbReference type="Proteomes" id="UP000228681"/>
    </source>
</evidence>
<dbReference type="AlphaFoldDB" id="A0A2G9Z020"/>
<dbReference type="EMBL" id="PCRS01000041">
    <property type="protein sequence ID" value="PIP24799.1"/>
    <property type="molecule type" value="Genomic_DNA"/>
</dbReference>
<dbReference type="GO" id="GO:0005524">
    <property type="term" value="F:ATP binding"/>
    <property type="evidence" value="ECO:0007669"/>
    <property type="project" value="UniProtKB-KW"/>
</dbReference>
<keyword evidence="4 7" id="KW-0067">ATP-binding</keyword>
<evidence type="ECO:0000256" key="5">
    <source>
        <dbReference type="ARBA" id="ARBA00022917"/>
    </source>
</evidence>
<evidence type="ECO:0000256" key="7">
    <source>
        <dbReference type="HAMAP-Rule" id="MF_00120"/>
    </source>
</evidence>
<dbReference type="InterPro" id="IPR020556">
    <property type="entry name" value="Amidase_CS"/>
</dbReference>